<dbReference type="HOGENOM" id="CLU_032903_0_0_3"/>
<evidence type="ECO:0000259" key="8">
    <source>
        <dbReference type="Pfam" id="PF01385"/>
    </source>
</evidence>
<dbReference type="AlphaFoldDB" id="Q115V3"/>
<dbReference type="PANTHER" id="PTHR30405">
    <property type="entry name" value="TRANSPOSASE"/>
    <property type="match status" value="1"/>
</dbReference>
<dbReference type="GO" id="GO:0006310">
    <property type="term" value="P:DNA recombination"/>
    <property type="evidence" value="ECO:0007669"/>
    <property type="project" value="UniProtKB-KW"/>
</dbReference>
<comment type="similarity">
    <text evidence="2">In the N-terminal section; belongs to the transposase 2 family.</text>
</comment>
<feature type="domain" description="Cas12f1-like TNB" evidence="9">
    <location>
        <begin position="295"/>
        <end position="362"/>
    </location>
</feature>
<dbReference type="NCBIfam" id="NF040570">
    <property type="entry name" value="guided_TnpB"/>
    <property type="match status" value="1"/>
</dbReference>
<evidence type="ECO:0000259" key="10">
    <source>
        <dbReference type="Pfam" id="PF12323"/>
    </source>
</evidence>
<evidence type="ECO:0000259" key="9">
    <source>
        <dbReference type="Pfam" id="PF07282"/>
    </source>
</evidence>
<accession>Q115V3</accession>
<keyword evidence="7" id="KW-0233">DNA recombination</keyword>
<organism evidence="11">
    <name type="scientific">Trichodesmium erythraeum (strain IMS101)</name>
    <dbReference type="NCBI Taxonomy" id="203124"/>
    <lineage>
        <taxon>Bacteria</taxon>
        <taxon>Bacillati</taxon>
        <taxon>Cyanobacteriota</taxon>
        <taxon>Cyanophyceae</taxon>
        <taxon>Oscillatoriophycideae</taxon>
        <taxon>Oscillatoriales</taxon>
        <taxon>Microcoleaceae</taxon>
        <taxon>Trichodesmium</taxon>
    </lineage>
</organism>
<feature type="domain" description="Probable transposase IS891/IS1136/IS1341" evidence="8">
    <location>
        <begin position="172"/>
        <end position="284"/>
    </location>
</feature>
<dbReference type="Pfam" id="PF12323">
    <property type="entry name" value="HTH_OrfB_IS605"/>
    <property type="match status" value="1"/>
</dbReference>
<dbReference type="RefSeq" id="WP_011611098.1">
    <property type="nucleotide sequence ID" value="NC_008312.1"/>
</dbReference>
<keyword evidence="4" id="KW-0479">Metal-binding</keyword>
<evidence type="ECO:0000256" key="5">
    <source>
        <dbReference type="ARBA" id="ARBA00022833"/>
    </source>
</evidence>
<dbReference type="InterPro" id="IPR010095">
    <property type="entry name" value="Cas12f1-like_TNB"/>
</dbReference>
<dbReference type="KEGG" id="ter:Tery_1425"/>
<feature type="domain" description="Transposase putative helix-turn-helix" evidence="10">
    <location>
        <begin position="1"/>
        <end position="46"/>
    </location>
</feature>
<evidence type="ECO:0000256" key="7">
    <source>
        <dbReference type="ARBA" id="ARBA00023172"/>
    </source>
</evidence>
<comment type="similarity">
    <text evidence="1">In the C-terminal section; belongs to the transposase 35 family.</text>
</comment>
<dbReference type="Pfam" id="PF01385">
    <property type="entry name" value="OrfB_IS605"/>
    <property type="match status" value="1"/>
</dbReference>
<dbReference type="InterPro" id="IPR051399">
    <property type="entry name" value="RNA-guided_DNA_endo/Transpos"/>
</dbReference>
<dbReference type="Pfam" id="PF07282">
    <property type="entry name" value="Cas12f1-like_TNB"/>
    <property type="match status" value="1"/>
</dbReference>
<dbReference type="InterPro" id="IPR001959">
    <property type="entry name" value="Transposase"/>
</dbReference>
<protein>
    <submittedName>
        <fullName evidence="11">Transposase, IS605 OrfB family</fullName>
    </submittedName>
</protein>
<keyword evidence="6" id="KW-0238">DNA-binding</keyword>
<evidence type="ECO:0000256" key="2">
    <source>
        <dbReference type="ARBA" id="ARBA00011044"/>
    </source>
</evidence>
<dbReference type="eggNOG" id="COG0675">
    <property type="taxonomic scope" value="Bacteria"/>
</dbReference>
<dbReference type="NCBIfam" id="TIGR01766">
    <property type="entry name" value="IS200/IS605 family accessory protein TnpB-like domain"/>
    <property type="match status" value="1"/>
</dbReference>
<reference evidence="11" key="1">
    <citation type="submission" date="2006-06" db="EMBL/GenBank/DDBJ databases">
        <title>Complete sequence of Trichodesmium erythraeum IMS101.</title>
        <authorList>
            <consortium name="US DOE Joint Genome Institute"/>
            <person name="Copeland A."/>
            <person name="Lucas S."/>
            <person name="Lapidus A."/>
            <person name="Barry K."/>
            <person name="Detter J.C."/>
            <person name="Glavina del Rio T."/>
            <person name="Hammon N."/>
            <person name="Israni S."/>
            <person name="Dalin E."/>
            <person name="Tice H."/>
            <person name="Pitluck S."/>
            <person name="Kiss H."/>
            <person name="Munk A.C."/>
            <person name="Brettin T."/>
            <person name="Bruce D."/>
            <person name="Han C."/>
            <person name="Tapia R."/>
            <person name="Gilna P."/>
            <person name="Schmutz J."/>
            <person name="Larimer F."/>
            <person name="Land M."/>
            <person name="Hauser L."/>
            <person name="Kyrpides N."/>
            <person name="Kim E."/>
            <person name="Richardson P."/>
        </authorList>
    </citation>
    <scope>NUCLEOTIDE SEQUENCE [LARGE SCALE GENOMIC DNA]</scope>
    <source>
        <strain evidence="11">IMS101</strain>
    </source>
</reference>
<name>Q115V3_TRIEI</name>
<keyword evidence="3" id="KW-0815">Transposition</keyword>
<keyword evidence="5" id="KW-0862">Zinc</keyword>
<evidence type="ECO:0000313" key="11">
    <source>
        <dbReference type="EMBL" id="ABG50721.1"/>
    </source>
</evidence>
<dbReference type="STRING" id="203124.Tery_1425"/>
<dbReference type="EMBL" id="CP000393">
    <property type="protein sequence ID" value="ABG50721.1"/>
    <property type="molecule type" value="Genomic_DNA"/>
</dbReference>
<evidence type="ECO:0000256" key="3">
    <source>
        <dbReference type="ARBA" id="ARBA00022578"/>
    </source>
</evidence>
<dbReference type="InterPro" id="IPR021027">
    <property type="entry name" value="Transposase_put_HTH"/>
</dbReference>
<proteinExistence type="inferred from homology"/>
<evidence type="ECO:0000256" key="6">
    <source>
        <dbReference type="ARBA" id="ARBA00023125"/>
    </source>
</evidence>
<sequence length="435" mass="50170">MKLRYKYRCYPNLIQKINLAKLFGCTRVVWNDGLAYCIQEFKSTKKKPTNSELQKVFITQAKKTIERSWLTEISVVPLQQSLNDLHQAYQNFFNSATGKRKGMKIKSPKFKKRKSKQTARFTKIGFKLSQDKVYLAKIGKIKVAWSRPLPIEPTSVTIIKDSANRYFLSFVIETSAETLPKTDNSIGIDLGISTFATLNNGQKFEAPKPLKKNLKKLAKFQRQLAQKIPGSKRREKAKLRVAKLHAKITDIRTDFLHQLSTKLIREYDTIVLEDLNVSGMVKNRKLAKAISDLGWRMFRTLLETKCQKYGREFRVINRWEPTSQKCSHCGFRGGKKELNVREWNCLKCGTHHDRDVNAAVNILEVVQLRTKVEVIETKVLENPVQLSLFNIVADGQSETEQKRALSKGKTCRKKPANCDEMLTRFESFKQLNLFD</sequence>
<evidence type="ECO:0000256" key="4">
    <source>
        <dbReference type="ARBA" id="ARBA00022723"/>
    </source>
</evidence>
<dbReference type="PANTHER" id="PTHR30405:SF25">
    <property type="entry name" value="RNA-GUIDED DNA ENDONUCLEASE INSQ-RELATED"/>
    <property type="match status" value="1"/>
</dbReference>
<gene>
    <name evidence="11" type="ordered locus">Tery_1425</name>
</gene>
<dbReference type="GO" id="GO:0046872">
    <property type="term" value="F:metal ion binding"/>
    <property type="evidence" value="ECO:0007669"/>
    <property type="project" value="UniProtKB-KW"/>
</dbReference>
<evidence type="ECO:0000256" key="1">
    <source>
        <dbReference type="ARBA" id="ARBA00008761"/>
    </source>
</evidence>
<dbReference type="GO" id="GO:0003677">
    <property type="term" value="F:DNA binding"/>
    <property type="evidence" value="ECO:0007669"/>
    <property type="project" value="UniProtKB-KW"/>
</dbReference>
<dbReference type="GO" id="GO:0032196">
    <property type="term" value="P:transposition"/>
    <property type="evidence" value="ECO:0007669"/>
    <property type="project" value="UniProtKB-KW"/>
</dbReference>